<dbReference type="KEGG" id="hcu:MUN79_27590"/>
<protein>
    <recommendedName>
        <fullName evidence="5">DUF4168 domain-containing protein</fullName>
    </recommendedName>
</protein>
<gene>
    <name evidence="3" type="ORF">MUN79_27590</name>
</gene>
<evidence type="ECO:0000313" key="4">
    <source>
        <dbReference type="Proteomes" id="UP000831796"/>
    </source>
</evidence>
<evidence type="ECO:0000256" key="1">
    <source>
        <dbReference type="SAM" id="Coils"/>
    </source>
</evidence>
<dbReference type="EMBL" id="CP095046">
    <property type="protein sequence ID" value="UOQ72269.1"/>
    <property type="molecule type" value="Genomic_DNA"/>
</dbReference>
<dbReference type="Proteomes" id="UP000831796">
    <property type="component" value="Chromosome"/>
</dbReference>
<dbReference type="AlphaFoldDB" id="A0A8T9Q9T7"/>
<reference evidence="3" key="1">
    <citation type="submission" date="2022-04" db="EMBL/GenBank/DDBJ databases">
        <title>Hymenobacter sp. isolated from the air.</title>
        <authorList>
            <person name="Won M."/>
            <person name="Lee C.-M."/>
            <person name="Woen H.-Y."/>
            <person name="Kwon S.-W."/>
        </authorList>
    </citation>
    <scope>NUCLEOTIDE SEQUENCE</scope>
    <source>
        <strain evidence="3">5116S-3</strain>
    </source>
</reference>
<feature type="signal peptide" evidence="2">
    <location>
        <begin position="1"/>
        <end position="23"/>
    </location>
</feature>
<keyword evidence="1" id="KW-0175">Coiled coil</keyword>
<evidence type="ECO:0000313" key="3">
    <source>
        <dbReference type="EMBL" id="UOQ72269.1"/>
    </source>
</evidence>
<accession>A0A8T9Q9T7</accession>
<evidence type="ECO:0000256" key="2">
    <source>
        <dbReference type="SAM" id="SignalP"/>
    </source>
</evidence>
<sequence length="140" mass="15339">MKNVLHLLIGFTFAAFSSTSAHAATPFASGKPSPTADQSYRVRALQLSCYYTSALRLSMSQATAVKQATTQELQQLTQLEEAAEAANPAKAPSFTTEQVLQQYDAAMLRILTPDQYNTFHLLQARQSGQVLQLNGHLAHR</sequence>
<keyword evidence="4" id="KW-1185">Reference proteome</keyword>
<organism evidence="3 4">
    <name type="scientific">Hymenobacter cellulosilyticus</name>
    <dbReference type="NCBI Taxonomy" id="2932248"/>
    <lineage>
        <taxon>Bacteria</taxon>
        <taxon>Pseudomonadati</taxon>
        <taxon>Bacteroidota</taxon>
        <taxon>Cytophagia</taxon>
        <taxon>Cytophagales</taxon>
        <taxon>Hymenobacteraceae</taxon>
        <taxon>Hymenobacter</taxon>
    </lineage>
</organism>
<feature type="chain" id="PRO_5035881338" description="DUF4168 domain-containing protein" evidence="2">
    <location>
        <begin position="24"/>
        <end position="140"/>
    </location>
</feature>
<evidence type="ECO:0008006" key="5">
    <source>
        <dbReference type="Google" id="ProtNLM"/>
    </source>
</evidence>
<dbReference type="RefSeq" id="WP_244675660.1">
    <property type="nucleotide sequence ID" value="NZ_CP095046.1"/>
</dbReference>
<feature type="coiled-coil region" evidence="1">
    <location>
        <begin position="59"/>
        <end position="86"/>
    </location>
</feature>
<name>A0A8T9Q9T7_9BACT</name>
<keyword evidence="2" id="KW-0732">Signal</keyword>
<proteinExistence type="predicted"/>